<protein>
    <recommendedName>
        <fullName evidence="3">Vinculin</fullName>
    </recommendedName>
</protein>
<dbReference type="EMBL" id="CAJPIZ010029966">
    <property type="protein sequence ID" value="CAG2119811.1"/>
    <property type="molecule type" value="Genomic_DNA"/>
</dbReference>
<dbReference type="PANTHER" id="PTHR46180">
    <property type="entry name" value="VINCULIN"/>
    <property type="match status" value="1"/>
</dbReference>
<name>A0A7R9LLG9_9ACAR</name>
<accession>A0A7R9LLG9</accession>
<comment type="similarity">
    <text evidence="2">Belongs to the vinculin/alpha-catenin family.</text>
</comment>
<dbReference type="AlphaFoldDB" id="A0A7R9LLG9"/>
<keyword evidence="5" id="KW-0009">Actin-binding</keyword>
<dbReference type="EMBL" id="OC884541">
    <property type="protein sequence ID" value="CAD7643798.1"/>
    <property type="molecule type" value="Genomic_DNA"/>
</dbReference>
<evidence type="ECO:0000256" key="1">
    <source>
        <dbReference type="ARBA" id="ARBA00004496"/>
    </source>
</evidence>
<dbReference type="InterPro" id="IPR006077">
    <property type="entry name" value="Vinculin/catenin"/>
</dbReference>
<feature type="non-terminal residue" evidence="6">
    <location>
        <position position="1"/>
    </location>
</feature>
<dbReference type="GO" id="GO:0005737">
    <property type="term" value="C:cytoplasm"/>
    <property type="evidence" value="ECO:0007669"/>
    <property type="project" value="UniProtKB-SubCell"/>
</dbReference>
<comment type="subcellular location">
    <subcellularLocation>
        <location evidence="1">Cytoplasm</location>
    </subcellularLocation>
</comment>
<keyword evidence="7" id="KW-1185">Reference proteome</keyword>
<evidence type="ECO:0000313" key="6">
    <source>
        <dbReference type="EMBL" id="CAD7643798.1"/>
    </source>
</evidence>
<gene>
    <name evidence="6" type="ORF">OSB1V03_LOCUS19758</name>
</gene>
<organism evidence="6">
    <name type="scientific">Medioppia subpectinata</name>
    <dbReference type="NCBI Taxonomy" id="1979941"/>
    <lineage>
        <taxon>Eukaryota</taxon>
        <taxon>Metazoa</taxon>
        <taxon>Ecdysozoa</taxon>
        <taxon>Arthropoda</taxon>
        <taxon>Chelicerata</taxon>
        <taxon>Arachnida</taxon>
        <taxon>Acari</taxon>
        <taxon>Acariformes</taxon>
        <taxon>Sarcoptiformes</taxon>
        <taxon>Oribatida</taxon>
        <taxon>Brachypylina</taxon>
        <taxon>Oppioidea</taxon>
        <taxon>Oppiidae</taxon>
        <taxon>Medioppia</taxon>
    </lineage>
</organism>
<dbReference type="GO" id="GO:0051015">
    <property type="term" value="F:actin filament binding"/>
    <property type="evidence" value="ECO:0007669"/>
    <property type="project" value="InterPro"/>
</dbReference>
<dbReference type="Gene3D" id="1.20.120.230">
    <property type="entry name" value="Alpha-catenin/vinculin-like"/>
    <property type="match status" value="1"/>
</dbReference>
<dbReference type="GO" id="GO:0071944">
    <property type="term" value="C:cell periphery"/>
    <property type="evidence" value="ECO:0007669"/>
    <property type="project" value="UniProtKB-ARBA"/>
</dbReference>
<evidence type="ECO:0000256" key="3">
    <source>
        <dbReference type="ARBA" id="ARBA00014125"/>
    </source>
</evidence>
<dbReference type="InterPro" id="IPR036723">
    <property type="entry name" value="Alpha-catenin/vinculin-like_sf"/>
</dbReference>
<proteinExistence type="inferred from homology"/>
<dbReference type="OrthoDB" id="29742at2759"/>
<dbReference type="GO" id="GO:0007155">
    <property type="term" value="P:cell adhesion"/>
    <property type="evidence" value="ECO:0007669"/>
    <property type="project" value="InterPro"/>
</dbReference>
<sequence length="114" mass="12525">MPAFHTKTIESILEPVAQQVSRLVILHEEAEDGNAMPDLEKPVQAVSRAVTNLVKVGKETINSSDDNILRQDMPAALQRVERAAKLLEEASALLKDDPYSQPARKKLIEGARGL</sequence>
<keyword evidence="4" id="KW-0963">Cytoplasm</keyword>
<evidence type="ECO:0000256" key="2">
    <source>
        <dbReference type="ARBA" id="ARBA00008376"/>
    </source>
</evidence>
<reference evidence="6" key="1">
    <citation type="submission" date="2020-11" db="EMBL/GenBank/DDBJ databases">
        <authorList>
            <person name="Tran Van P."/>
        </authorList>
    </citation>
    <scope>NUCLEOTIDE SEQUENCE</scope>
</reference>
<dbReference type="InterPro" id="IPR017997">
    <property type="entry name" value="Vinculin"/>
</dbReference>
<dbReference type="Proteomes" id="UP000759131">
    <property type="component" value="Unassembled WGS sequence"/>
</dbReference>
<evidence type="ECO:0000256" key="5">
    <source>
        <dbReference type="ARBA" id="ARBA00023203"/>
    </source>
</evidence>
<evidence type="ECO:0000256" key="4">
    <source>
        <dbReference type="ARBA" id="ARBA00022490"/>
    </source>
</evidence>
<dbReference type="Pfam" id="PF01044">
    <property type="entry name" value="Vinculin"/>
    <property type="match status" value="1"/>
</dbReference>
<evidence type="ECO:0000313" key="7">
    <source>
        <dbReference type="Proteomes" id="UP000759131"/>
    </source>
</evidence>
<dbReference type="SUPFAM" id="SSF47220">
    <property type="entry name" value="alpha-catenin/vinculin-like"/>
    <property type="match status" value="1"/>
</dbReference>